<gene>
    <name evidence="2" type="ORF">GGX14DRAFT_696581</name>
</gene>
<feature type="compositionally biased region" description="Low complexity" evidence="1">
    <location>
        <begin position="14"/>
        <end position="40"/>
    </location>
</feature>
<feature type="compositionally biased region" description="Low complexity" evidence="1">
    <location>
        <begin position="595"/>
        <end position="620"/>
    </location>
</feature>
<dbReference type="Proteomes" id="UP001219525">
    <property type="component" value="Unassembled WGS sequence"/>
</dbReference>
<feature type="compositionally biased region" description="Basic and acidic residues" evidence="1">
    <location>
        <begin position="621"/>
        <end position="634"/>
    </location>
</feature>
<feature type="compositionally biased region" description="Acidic residues" evidence="1">
    <location>
        <begin position="635"/>
        <end position="654"/>
    </location>
</feature>
<feature type="compositionally biased region" description="Pro residues" evidence="1">
    <location>
        <begin position="407"/>
        <end position="430"/>
    </location>
</feature>
<reference evidence="2" key="1">
    <citation type="submission" date="2023-03" db="EMBL/GenBank/DDBJ databases">
        <title>Massive genome expansion in bonnet fungi (Mycena s.s.) driven by repeated elements and novel gene families across ecological guilds.</title>
        <authorList>
            <consortium name="Lawrence Berkeley National Laboratory"/>
            <person name="Harder C.B."/>
            <person name="Miyauchi S."/>
            <person name="Viragh M."/>
            <person name="Kuo A."/>
            <person name="Thoen E."/>
            <person name="Andreopoulos B."/>
            <person name="Lu D."/>
            <person name="Skrede I."/>
            <person name="Drula E."/>
            <person name="Henrissat B."/>
            <person name="Morin E."/>
            <person name="Kohler A."/>
            <person name="Barry K."/>
            <person name="LaButti K."/>
            <person name="Morin E."/>
            <person name="Salamov A."/>
            <person name="Lipzen A."/>
            <person name="Mereny Z."/>
            <person name="Hegedus B."/>
            <person name="Baldrian P."/>
            <person name="Stursova M."/>
            <person name="Weitz H."/>
            <person name="Taylor A."/>
            <person name="Grigoriev I.V."/>
            <person name="Nagy L.G."/>
            <person name="Martin F."/>
            <person name="Kauserud H."/>
        </authorList>
    </citation>
    <scope>NUCLEOTIDE SEQUENCE</scope>
    <source>
        <strain evidence="2">9144</strain>
    </source>
</reference>
<feature type="region of interest" description="Disordered" evidence="1">
    <location>
        <begin position="538"/>
        <end position="672"/>
    </location>
</feature>
<feature type="region of interest" description="Disordered" evidence="1">
    <location>
        <begin position="367"/>
        <end position="478"/>
    </location>
</feature>
<keyword evidence="3" id="KW-1185">Reference proteome</keyword>
<feature type="compositionally biased region" description="Low complexity" evidence="1">
    <location>
        <begin position="145"/>
        <end position="159"/>
    </location>
</feature>
<feature type="region of interest" description="Disordered" evidence="1">
    <location>
        <begin position="145"/>
        <end position="213"/>
    </location>
</feature>
<feature type="compositionally biased region" description="Pro residues" evidence="1">
    <location>
        <begin position="584"/>
        <end position="594"/>
    </location>
</feature>
<accession>A0AAD6YG21</accession>
<sequence>MSPDTHPRPHSVNTPPTTSQSQPAPRSASASASPSPHASPTHPPAPPQMPTTTKNNSNSNLKRKTPPSHAGEDIADVEPDDRKPLVLPPGADLPAGLGAGEYAAGRVLCAACGAAVSFRDEGPGHAGGTFTLRHWEAHRLSCPSAGASANANASSQSQHAHPHSHPLPHAHQASYAHAHAHAHAHALSYPPPPAPSPLSVSAPGPPLKRRRAKRTEEERIAYLRADTHVAQFEAYRVLCASCDKWIRLRPNSTYCSIPWDAHRKSCLAKKMHSHGNAAAHSQGAGNGHANARPASSYARALEELARDPNVRRVEADRLLCAMCEKWIALPLGANAPDADPSAQHQVWQAHRAACQKTVAALRSIAAAANGSAPRSPPPARERPLSSSSGASQALPPTAPHAATHAPAPAPAPPSQSQPQPHPPPPPPPPPHHTHPQSVHAHAPPAVRLPLPDAPHLVMDLSPSNYAAPHESRRRNAEQRAATLRADVLIRAVEPNRVFCSLCTKWVQLRQDSSYCAYPWLQHRGKCLARYQRRAQRASELAAQKGGRRPPCASGAPPVLPRASVDEEEPESEEGAGGPGRSPRRPAPPAHPPRAIPAGYAAAAAPAAWPKPKPKLAAAADGHGHGHGESERDGDGDGEGDDVDADGDSYMEDDAAPASANGNARVPPTPSGASASAILRRAMPAGLADLDSPSGRRGFVWASVEYLFRTTHEASDDLSVSALLAYVNAAMPTDKHEDFDTGEVARAAAALAARGRSFVLEGDMIRVRSGGEGA</sequence>
<feature type="region of interest" description="Disordered" evidence="1">
    <location>
        <begin position="1"/>
        <end position="89"/>
    </location>
</feature>
<organism evidence="2 3">
    <name type="scientific">Mycena pura</name>
    <dbReference type="NCBI Taxonomy" id="153505"/>
    <lineage>
        <taxon>Eukaryota</taxon>
        <taxon>Fungi</taxon>
        <taxon>Dikarya</taxon>
        <taxon>Basidiomycota</taxon>
        <taxon>Agaricomycotina</taxon>
        <taxon>Agaricomycetes</taxon>
        <taxon>Agaricomycetidae</taxon>
        <taxon>Agaricales</taxon>
        <taxon>Marasmiineae</taxon>
        <taxon>Mycenaceae</taxon>
        <taxon>Mycena</taxon>
    </lineage>
</organism>
<name>A0AAD6YG21_9AGAR</name>
<dbReference type="EMBL" id="JARJCW010000018">
    <property type="protein sequence ID" value="KAJ7215051.1"/>
    <property type="molecule type" value="Genomic_DNA"/>
</dbReference>
<evidence type="ECO:0000256" key="1">
    <source>
        <dbReference type="SAM" id="MobiDB-lite"/>
    </source>
</evidence>
<protein>
    <submittedName>
        <fullName evidence="2">Uncharacterized protein</fullName>
    </submittedName>
</protein>
<evidence type="ECO:0000313" key="3">
    <source>
        <dbReference type="Proteomes" id="UP001219525"/>
    </source>
</evidence>
<feature type="compositionally biased region" description="Low complexity" evidence="1">
    <location>
        <begin position="50"/>
        <end position="60"/>
    </location>
</feature>
<comment type="caution">
    <text evidence="2">The sequence shown here is derived from an EMBL/GenBank/DDBJ whole genome shotgun (WGS) entry which is preliminary data.</text>
</comment>
<dbReference type="AlphaFoldDB" id="A0AAD6YG21"/>
<proteinExistence type="predicted"/>
<evidence type="ECO:0000313" key="2">
    <source>
        <dbReference type="EMBL" id="KAJ7215051.1"/>
    </source>
</evidence>